<dbReference type="InterPro" id="IPR000679">
    <property type="entry name" value="Znf_GATA"/>
</dbReference>
<reference evidence="12" key="1">
    <citation type="journal article" date="2020" name="Stud. Mycol.">
        <title>101 Dothideomycetes genomes: a test case for predicting lifestyles and emergence of pathogens.</title>
        <authorList>
            <person name="Haridas S."/>
            <person name="Albert R."/>
            <person name="Binder M."/>
            <person name="Bloem J."/>
            <person name="Labutti K."/>
            <person name="Salamov A."/>
            <person name="Andreopoulos B."/>
            <person name="Baker S."/>
            <person name="Barry K."/>
            <person name="Bills G."/>
            <person name="Bluhm B."/>
            <person name="Cannon C."/>
            <person name="Castanera R."/>
            <person name="Culley D."/>
            <person name="Daum C."/>
            <person name="Ezra D."/>
            <person name="Gonzalez J."/>
            <person name="Henrissat B."/>
            <person name="Kuo A."/>
            <person name="Liang C."/>
            <person name="Lipzen A."/>
            <person name="Lutzoni F."/>
            <person name="Magnuson J."/>
            <person name="Mondo S."/>
            <person name="Nolan M."/>
            <person name="Ohm R."/>
            <person name="Pangilinan J."/>
            <person name="Park H.-J."/>
            <person name="Ramirez L."/>
            <person name="Alfaro M."/>
            <person name="Sun H."/>
            <person name="Tritt A."/>
            <person name="Yoshinaga Y."/>
            <person name="Zwiers L.-H."/>
            <person name="Turgeon B."/>
            <person name="Goodwin S."/>
            <person name="Spatafora J."/>
            <person name="Crous P."/>
            <person name="Grigoriev I."/>
        </authorList>
    </citation>
    <scope>NUCLEOTIDE SEQUENCE</scope>
    <source>
        <strain evidence="12">CBS 116435</strain>
    </source>
</reference>
<comment type="subcellular location">
    <subcellularLocation>
        <location evidence="1">Nucleus</location>
    </subcellularLocation>
</comment>
<evidence type="ECO:0000256" key="7">
    <source>
        <dbReference type="ARBA" id="ARBA00023163"/>
    </source>
</evidence>
<keyword evidence="3" id="KW-0677">Repeat</keyword>
<keyword evidence="6" id="KW-0805">Transcription regulation</keyword>
<evidence type="ECO:0000256" key="6">
    <source>
        <dbReference type="ARBA" id="ARBA00023015"/>
    </source>
</evidence>
<gene>
    <name evidence="12" type="ORF">K431DRAFT_310537</name>
</gene>
<keyword evidence="2" id="KW-0479">Metal-binding</keyword>
<sequence>MAQPAEEAQATLSQATTAPAPTATSPSTPPVATSPAQTTAELHRERSQQELDIAQQLIAHSQSQPPSHRDPPLTYASQGSVKAEANGQVYAQNEGSPSAVSHEQYQPAPTPGGAPSPIPNVQQQIQQQPFLPPQRQSTPRRSAGAQQGPTGQLCSNCGTTKTPLWRRSPTGQVICNACGLYLKARNHMRPVGLKRGAAAQQNQGQESAVQGQHERSTSPQSIQGGATYVSADNSSSGTCPGGGRCNGTGGHQGCNGCPAYNNRISKTAQVALRQASVSGGQEQDSSSAHVNGLINAYGQPTPQAQSVVVACQNCGTTITPLWRRDDNGHTICNACGLYHKLHGHHRPMAMKKGEIKRRKRVVPAEAQLHSHDARYTSEVPDDSASLISHQVQQDLSPAPMHDHPPRQPGGPIPVDFTDMYRRPALAAEAPSHEQRPQQHHQSFPTESEDASSSRKRTFSESERGSEPPQSHNQQQPLALDSQNQQPSQNSQASDQDPKGGYLYQHAQNLPSPPRDENVDPALTGDSNTQGTRATHGQPSPTALAVASDVPPATKATTPPNVQPNRRAELEREAQRIREMLATKERELAALGDDA</sequence>
<feature type="region of interest" description="Disordered" evidence="10">
    <location>
        <begin position="93"/>
        <end position="155"/>
    </location>
</feature>
<feature type="compositionally biased region" description="Polar residues" evidence="10">
    <location>
        <begin position="554"/>
        <end position="563"/>
    </location>
</feature>
<dbReference type="EMBL" id="MU003774">
    <property type="protein sequence ID" value="KAF2723805.1"/>
    <property type="molecule type" value="Genomic_DNA"/>
</dbReference>
<proteinExistence type="predicted"/>
<dbReference type="PANTHER" id="PTHR10071:SF335">
    <property type="entry name" value="IRON-SENSING TRANSCRIPTIONAL REPRESSOR-RELATED"/>
    <property type="match status" value="1"/>
</dbReference>
<feature type="compositionally biased region" description="Polar residues" evidence="10">
    <location>
        <begin position="93"/>
        <end position="104"/>
    </location>
</feature>
<evidence type="ECO:0000256" key="8">
    <source>
        <dbReference type="ARBA" id="ARBA00023242"/>
    </source>
</evidence>
<organism evidence="12 13">
    <name type="scientific">Polychaeton citri CBS 116435</name>
    <dbReference type="NCBI Taxonomy" id="1314669"/>
    <lineage>
        <taxon>Eukaryota</taxon>
        <taxon>Fungi</taxon>
        <taxon>Dikarya</taxon>
        <taxon>Ascomycota</taxon>
        <taxon>Pezizomycotina</taxon>
        <taxon>Dothideomycetes</taxon>
        <taxon>Dothideomycetidae</taxon>
        <taxon>Capnodiales</taxon>
        <taxon>Capnodiaceae</taxon>
        <taxon>Polychaeton</taxon>
    </lineage>
</organism>
<dbReference type="OrthoDB" id="515401at2759"/>
<dbReference type="GO" id="GO:0008270">
    <property type="term" value="F:zinc ion binding"/>
    <property type="evidence" value="ECO:0007669"/>
    <property type="project" value="UniProtKB-KW"/>
</dbReference>
<feature type="compositionally biased region" description="Low complexity" evidence="10">
    <location>
        <begin position="119"/>
        <end position="136"/>
    </location>
</feature>
<dbReference type="PROSITE" id="PS00344">
    <property type="entry name" value="GATA_ZN_FINGER_1"/>
    <property type="match status" value="2"/>
</dbReference>
<keyword evidence="5" id="KW-0862">Zinc</keyword>
<dbReference type="Pfam" id="PF00320">
    <property type="entry name" value="GATA"/>
    <property type="match status" value="2"/>
</dbReference>
<dbReference type="AlphaFoldDB" id="A0A9P4QDC7"/>
<dbReference type="PANTHER" id="PTHR10071">
    <property type="entry name" value="TRANSCRIPTION FACTOR GATA FAMILY MEMBER"/>
    <property type="match status" value="1"/>
</dbReference>
<feature type="domain" description="GATA-type" evidence="11">
    <location>
        <begin position="311"/>
        <end position="358"/>
    </location>
</feature>
<evidence type="ECO:0000256" key="3">
    <source>
        <dbReference type="ARBA" id="ARBA00022737"/>
    </source>
</evidence>
<accession>A0A9P4QDC7</accession>
<dbReference type="SUPFAM" id="SSF57716">
    <property type="entry name" value="Glucocorticoid receptor-like (DNA-binding domain)"/>
    <property type="match status" value="2"/>
</dbReference>
<keyword evidence="7" id="KW-0804">Transcription</keyword>
<protein>
    <recommendedName>
        <fullName evidence="11">GATA-type domain-containing protein</fullName>
    </recommendedName>
</protein>
<keyword evidence="13" id="KW-1185">Reference proteome</keyword>
<dbReference type="FunFam" id="3.30.50.10:FF:000007">
    <property type="entry name" value="Nitrogen regulatory AreA, N-terminal"/>
    <property type="match status" value="1"/>
</dbReference>
<feature type="region of interest" description="Disordered" evidence="10">
    <location>
        <begin position="362"/>
        <end position="383"/>
    </location>
</feature>
<dbReference type="InterPro" id="IPR013088">
    <property type="entry name" value="Znf_NHR/GATA"/>
</dbReference>
<keyword evidence="8" id="KW-0539">Nucleus</keyword>
<name>A0A9P4QDC7_9PEZI</name>
<feature type="compositionally biased region" description="Polar residues" evidence="10">
    <location>
        <begin position="217"/>
        <end position="236"/>
    </location>
</feature>
<dbReference type="FunFam" id="3.30.50.10:FF:000039">
    <property type="entry name" value="Siderophore transcription factor SreA"/>
    <property type="match status" value="1"/>
</dbReference>
<evidence type="ECO:0000313" key="12">
    <source>
        <dbReference type="EMBL" id="KAF2723805.1"/>
    </source>
</evidence>
<feature type="compositionally biased region" description="Pro residues" evidence="10">
    <location>
        <begin position="108"/>
        <end position="118"/>
    </location>
</feature>
<feature type="compositionally biased region" description="Polar residues" evidence="10">
    <location>
        <begin position="137"/>
        <end position="155"/>
    </location>
</feature>
<dbReference type="GO" id="GO:0006879">
    <property type="term" value="P:intracellular iron ion homeostasis"/>
    <property type="evidence" value="ECO:0007669"/>
    <property type="project" value="UniProtKB-ARBA"/>
</dbReference>
<dbReference type="InterPro" id="IPR039355">
    <property type="entry name" value="Transcription_factor_GATA"/>
</dbReference>
<dbReference type="Proteomes" id="UP000799441">
    <property type="component" value="Unassembled WGS sequence"/>
</dbReference>
<evidence type="ECO:0000259" key="11">
    <source>
        <dbReference type="PROSITE" id="PS50114"/>
    </source>
</evidence>
<evidence type="ECO:0000313" key="13">
    <source>
        <dbReference type="Proteomes" id="UP000799441"/>
    </source>
</evidence>
<dbReference type="GO" id="GO:0000981">
    <property type="term" value="F:DNA-binding transcription factor activity, RNA polymerase II-specific"/>
    <property type="evidence" value="ECO:0007669"/>
    <property type="project" value="TreeGrafter"/>
</dbReference>
<dbReference type="PROSITE" id="PS50114">
    <property type="entry name" value="GATA_ZN_FINGER_2"/>
    <property type="match status" value="2"/>
</dbReference>
<evidence type="ECO:0000256" key="10">
    <source>
        <dbReference type="SAM" id="MobiDB-lite"/>
    </source>
</evidence>
<dbReference type="SMART" id="SM00401">
    <property type="entry name" value="ZnF_GATA"/>
    <property type="match status" value="2"/>
</dbReference>
<feature type="region of interest" description="Disordered" evidence="10">
    <location>
        <begin position="1"/>
        <end position="77"/>
    </location>
</feature>
<feature type="compositionally biased region" description="Polar residues" evidence="10">
    <location>
        <begin position="199"/>
        <end position="210"/>
    </location>
</feature>
<feature type="region of interest" description="Disordered" evidence="10">
    <location>
        <begin position="194"/>
        <end position="238"/>
    </location>
</feature>
<feature type="compositionally biased region" description="Polar residues" evidence="10">
    <location>
        <begin position="467"/>
        <end position="476"/>
    </location>
</feature>
<dbReference type="GO" id="GO:0045944">
    <property type="term" value="P:positive regulation of transcription by RNA polymerase II"/>
    <property type="evidence" value="ECO:0007669"/>
    <property type="project" value="TreeGrafter"/>
</dbReference>
<dbReference type="GO" id="GO:0005634">
    <property type="term" value="C:nucleus"/>
    <property type="evidence" value="ECO:0007669"/>
    <property type="project" value="UniProtKB-SubCell"/>
</dbReference>
<comment type="caution">
    <text evidence="12">The sequence shown here is derived from an EMBL/GenBank/DDBJ whole genome shotgun (WGS) entry which is preliminary data.</text>
</comment>
<evidence type="ECO:0000256" key="4">
    <source>
        <dbReference type="ARBA" id="ARBA00022771"/>
    </source>
</evidence>
<feature type="compositionally biased region" description="Low complexity" evidence="10">
    <location>
        <begin position="480"/>
        <end position="494"/>
    </location>
</feature>
<feature type="region of interest" description="Disordered" evidence="10">
    <location>
        <begin position="395"/>
        <end position="567"/>
    </location>
</feature>
<feature type="compositionally biased region" description="Low complexity" evidence="10">
    <location>
        <begin position="8"/>
        <end position="40"/>
    </location>
</feature>
<dbReference type="GO" id="GO:0000122">
    <property type="term" value="P:negative regulation of transcription by RNA polymerase II"/>
    <property type="evidence" value="ECO:0007669"/>
    <property type="project" value="TreeGrafter"/>
</dbReference>
<dbReference type="PRINTS" id="PR00619">
    <property type="entry name" value="GATAZNFINGER"/>
</dbReference>
<dbReference type="CDD" id="cd00202">
    <property type="entry name" value="ZnF_GATA"/>
    <property type="match status" value="2"/>
</dbReference>
<dbReference type="Gene3D" id="3.30.50.10">
    <property type="entry name" value="Erythroid Transcription Factor GATA-1, subunit A"/>
    <property type="match status" value="2"/>
</dbReference>
<dbReference type="GO" id="GO:0000978">
    <property type="term" value="F:RNA polymerase II cis-regulatory region sequence-specific DNA binding"/>
    <property type="evidence" value="ECO:0007669"/>
    <property type="project" value="TreeGrafter"/>
</dbReference>
<feature type="compositionally biased region" description="Polar residues" evidence="10">
    <location>
        <begin position="524"/>
        <end position="540"/>
    </location>
</feature>
<dbReference type="GO" id="GO:0034757">
    <property type="term" value="P:negative regulation of iron ion transport"/>
    <property type="evidence" value="ECO:0007669"/>
    <property type="project" value="UniProtKB-ARBA"/>
</dbReference>
<evidence type="ECO:0000256" key="5">
    <source>
        <dbReference type="ARBA" id="ARBA00022833"/>
    </source>
</evidence>
<feature type="domain" description="GATA-type" evidence="11">
    <location>
        <begin position="148"/>
        <end position="201"/>
    </location>
</feature>
<evidence type="ECO:0000256" key="1">
    <source>
        <dbReference type="ARBA" id="ARBA00004123"/>
    </source>
</evidence>
<keyword evidence="4 9" id="KW-0863">Zinc-finger</keyword>
<evidence type="ECO:0000256" key="9">
    <source>
        <dbReference type="PROSITE-ProRule" id="PRU00094"/>
    </source>
</evidence>
<evidence type="ECO:0000256" key="2">
    <source>
        <dbReference type="ARBA" id="ARBA00022723"/>
    </source>
</evidence>